<protein>
    <recommendedName>
        <fullName evidence="2">EF-hand domain-containing protein</fullName>
    </recommendedName>
</protein>
<name>A0AAF0TFQ4_SOLVR</name>
<dbReference type="CDD" id="cd00051">
    <property type="entry name" value="EFh"/>
    <property type="match status" value="1"/>
</dbReference>
<dbReference type="AlphaFoldDB" id="A0AAF0TFQ4"/>
<dbReference type="Gene3D" id="1.10.238.10">
    <property type="entry name" value="EF-hand"/>
    <property type="match status" value="1"/>
</dbReference>
<sequence>MCLAHSTTALSTRNKYQTLPHTRLAHKRLSLPLHMPKLMAALPSPRHLSSCLSVICFITKDELESAMKEYGMGDEDTIREIIVEVDTDHDDRINYEEFCAMMRSGTQPQDKLF</sequence>
<dbReference type="SUPFAM" id="SSF47473">
    <property type="entry name" value="EF-hand"/>
    <property type="match status" value="1"/>
</dbReference>
<dbReference type="GO" id="GO:0005509">
    <property type="term" value="F:calcium ion binding"/>
    <property type="evidence" value="ECO:0007669"/>
    <property type="project" value="InterPro"/>
</dbReference>
<evidence type="ECO:0000313" key="3">
    <source>
        <dbReference type="EMBL" id="WMV14393.1"/>
    </source>
</evidence>
<dbReference type="Pfam" id="PF13499">
    <property type="entry name" value="EF-hand_7"/>
    <property type="match status" value="1"/>
</dbReference>
<dbReference type="SMART" id="SM00054">
    <property type="entry name" value="EFh"/>
    <property type="match status" value="1"/>
</dbReference>
<dbReference type="InterPro" id="IPR011992">
    <property type="entry name" value="EF-hand-dom_pair"/>
</dbReference>
<accession>A0AAF0TFQ4</accession>
<keyword evidence="4" id="KW-1185">Reference proteome</keyword>
<gene>
    <name evidence="3" type="ORF">MTR67_007778</name>
</gene>
<dbReference type="InterPro" id="IPR002048">
    <property type="entry name" value="EF_hand_dom"/>
</dbReference>
<proteinExistence type="predicted"/>
<evidence type="ECO:0000259" key="2">
    <source>
        <dbReference type="PROSITE" id="PS50222"/>
    </source>
</evidence>
<organism evidence="3 4">
    <name type="scientific">Solanum verrucosum</name>
    <dbReference type="NCBI Taxonomy" id="315347"/>
    <lineage>
        <taxon>Eukaryota</taxon>
        <taxon>Viridiplantae</taxon>
        <taxon>Streptophyta</taxon>
        <taxon>Embryophyta</taxon>
        <taxon>Tracheophyta</taxon>
        <taxon>Spermatophyta</taxon>
        <taxon>Magnoliopsida</taxon>
        <taxon>eudicotyledons</taxon>
        <taxon>Gunneridae</taxon>
        <taxon>Pentapetalae</taxon>
        <taxon>asterids</taxon>
        <taxon>lamiids</taxon>
        <taxon>Solanales</taxon>
        <taxon>Solanaceae</taxon>
        <taxon>Solanoideae</taxon>
        <taxon>Solaneae</taxon>
        <taxon>Solanum</taxon>
    </lineage>
</organism>
<dbReference type="Proteomes" id="UP001234989">
    <property type="component" value="Chromosome 2"/>
</dbReference>
<dbReference type="PROSITE" id="PS00018">
    <property type="entry name" value="EF_HAND_1"/>
    <property type="match status" value="1"/>
</dbReference>
<dbReference type="EMBL" id="CP133613">
    <property type="protein sequence ID" value="WMV14393.1"/>
    <property type="molecule type" value="Genomic_DNA"/>
</dbReference>
<reference evidence="3" key="1">
    <citation type="submission" date="2023-08" db="EMBL/GenBank/DDBJ databases">
        <title>A de novo genome assembly of Solanum verrucosum Schlechtendal, a Mexican diploid species geographically isolated from the other diploid A-genome species in potato relatives.</title>
        <authorList>
            <person name="Hosaka K."/>
        </authorList>
    </citation>
    <scope>NUCLEOTIDE SEQUENCE</scope>
    <source>
        <tissue evidence="3">Young leaves</tissue>
    </source>
</reference>
<feature type="domain" description="EF-hand" evidence="2">
    <location>
        <begin position="73"/>
        <end position="108"/>
    </location>
</feature>
<evidence type="ECO:0000256" key="1">
    <source>
        <dbReference type="ARBA" id="ARBA00022837"/>
    </source>
</evidence>
<evidence type="ECO:0000313" key="4">
    <source>
        <dbReference type="Proteomes" id="UP001234989"/>
    </source>
</evidence>
<dbReference type="InterPro" id="IPR018247">
    <property type="entry name" value="EF_Hand_1_Ca_BS"/>
</dbReference>
<dbReference type="PROSITE" id="PS50222">
    <property type="entry name" value="EF_HAND_2"/>
    <property type="match status" value="1"/>
</dbReference>
<keyword evidence="1" id="KW-0106">Calcium</keyword>